<protein>
    <recommendedName>
        <fullName evidence="1">Suppressor of fused-like domain-containing protein</fullName>
    </recommendedName>
</protein>
<feature type="domain" description="Suppressor of fused-like" evidence="1">
    <location>
        <begin position="51"/>
        <end position="215"/>
    </location>
</feature>
<gene>
    <name evidence="2" type="ORF">N787_09385</name>
</gene>
<evidence type="ECO:0000313" key="3">
    <source>
        <dbReference type="Proteomes" id="UP000029393"/>
    </source>
</evidence>
<dbReference type="RefSeq" id="WP_034211566.1">
    <property type="nucleotide sequence ID" value="NZ_AVCK01000013.1"/>
</dbReference>
<accession>A0A091B272</accession>
<dbReference type="InterPro" id="IPR037181">
    <property type="entry name" value="SUFU_N"/>
</dbReference>
<dbReference type="eggNOG" id="ENOG5032TH7">
    <property type="taxonomic scope" value="Bacteria"/>
</dbReference>
<dbReference type="AlphaFoldDB" id="A0A091B272"/>
<dbReference type="SUPFAM" id="SSF103359">
    <property type="entry name" value="Suppressor of Fused, N-terminal domain"/>
    <property type="match status" value="1"/>
</dbReference>
<proteinExistence type="predicted"/>
<name>A0A091B272_9GAMM</name>
<evidence type="ECO:0000313" key="2">
    <source>
        <dbReference type="EMBL" id="KFN46718.1"/>
    </source>
</evidence>
<organism evidence="2 3">
    <name type="scientific">Arenimonas metalli CF5-1</name>
    <dbReference type="NCBI Taxonomy" id="1384056"/>
    <lineage>
        <taxon>Bacteria</taxon>
        <taxon>Pseudomonadati</taxon>
        <taxon>Pseudomonadota</taxon>
        <taxon>Gammaproteobacteria</taxon>
        <taxon>Lysobacterales</taxon>
        <taxon>Lysobacteraceae</taxon>
        <taxon>Arenimonas</taxon>
    </lineage>
</organism>
<reference evidence="2 3" key="1">
    <citation type="submission" date="2013-09" db="EMBL/GenBank/DDBJ databases">
        <title>Genome sequencing of Arenimonas metalli.</title>
        <authorList>
            <person name="Chen F."/>
            <person name="Wang G."/>
        </authorList>
    </citation>
    <scope>NUCLEOTIDE SEQUENCE [LARGE SCALE GENOMIC DNA]</scope>
    <source>
        <strain evidence="2 3">CF5-1</strain>
    </source>
</reference>
<dbReference type="Pfam" id="PF05076">
    <property type="entry name" value="SUFU"/>
    <property type="match status" value="1"/>
</dbReference>
<dbReference type="Proteomes" id="UP000029393">
    <property type="component" value="Unassembled WGS sequence"/>
</dbReference>
<dbReference type="InterPro" id="IPR020941">
    <property type="entry name" value="SUFU-like_domain"/>
</dbReference>
<sequence>MAESHDLESVWELREEILYPAIFGPHGRGIFVLSQSDFASFGADSIDPRWLHLGVFEFAPTEQRRTWLYVTSGGSTPWEQEPAEYSPDAESWLGVEFLIESTVQGDWAIRLLCRLFALHVLAEHGRFGDRRGLNFGSRVPVGAPIDGEGSALTCVVTVPPSCVAPSQCLPSGTFEFRQLVGVTASEAAFAKQHGYGALMERLGRANVGSVTDPGRAEVEV</sequence>
<comment type="caution">
    <text evidence="2">The sequence shown here is derived from an EMBL/GenBank/DDBJ whole genome shotgun (WGS) entry which is preliminary data.</text>
</comment>
<dbReference type="EMBL" id="AVCK01000013">
    <property type="protein sequence ID" value="KFN46718.1"/>
    <property type="molecule type" value="Genomic_DNA"/>
</dbReference>
<evidence type="ECO:0000259" key="1">
    <source>
        <dbReference type="Pfam" id="PF05076"/>
    </source>
</evidence>
<dbReference type="OrthoDB" id="8444466at2"/>
<keyword evidence="3" id="KW-1185">Reference proteome</keyword>